<dbReference type="Proteomes" id="UP001595896">
    <property type="component" value="Unassembled WGS sequence"/>
</dbReference>
<organism evidence="2 3">
    <name type="scientific">Bacillus daqingensis</name>
    <dbReference type="NCBI Taxonomy" id="872396"/>
    <lineage>
        <taxon>Bacteria</taxon>
        <taxon>Bacillati</taxon>
        <taxon>Bacillota</taxon>
        <taxon>Bacilli</taxon>
        <taxon>Bacillales</taxon>
        <taxon>Bacillaceae</taxon>
        <taxon>Bacillus</taxon>
    </lineage>
</organism>
<keyword evidence="1" id="KW-0812">Transmembrane</keyword>
<gene>
    <name evidence="2" type="ORF">ACFO4L_00820</name>
</gene>
<sequence length="103" mass="11668">MTTTQLVLFVMPVISLFVGFGAGFLIRNQYITLLALPLTVVLMHAVVVFPIMQFAYAVWLITALMVSGMIMVPAALLGEDLRRRFDRYRTKDVTYPSEKQVIK</sequence>
<keyword evidence="1" id="KW-0472">Membrane</keyword>
<feature type="transmembrane region" description="Helical" evidence="1">
    <location>
        <begin position="58"/>
        <end position="77"/>
    </location>
</feature>
<dbReference type="EMBL" id="JBHSGK010000001">
    <property type="protein sequence ID" value="MFC4735112.1"/>
    <property type="molecule type" value="Genomic_DNA"/>
</dbReference>
<comment type="caution">
    <text evidence="2">The sequence shown here is derived from an EMBL/GenBank/DDBJ whole genome shotgun (WGS) entry which is preliminary data.</text>
</comment>
<feature type="transmembrane region" description="Helical" evidence="1">
    <location>
        <begin position="6"/>
        <end position="26"/>
    </location>
</feature>
<reference evidence="3" key="1">
    <citation type="journal article" date="2019" name="Int. J. Syst. Evol. Microbiol.">
        <title>The Global Catalogue of Microorganisms (GCM) 10K type strain sequencing project: providing services to taxonomists for standard genome sequencing and annotation.</title>
        <authorList>
            <consortium name="The Broad Institute Genomics Platform"/>
            <consortium name="The Broad Institute Genome Sequencing Center for Infectious Disease"/>
            <person name="Wu L."/>
            <person name="Ma J."/>
        </authorList>
    </citation>
    <scope>NUCLEOTIDE SEQUENCE [LARGE SCALE GENOMIC DNA]</scope>
    <source>
        <strain evidence="3">JCM 12165</strain>
    </source>
</reference>
<evidence type="ECO:0000313" key="2">
    <source>
        <dbReference type="EMBL" id="MFC4735112.1"/>
    </source>
</evidence>
<name>A0ABV9NSI7_9BACI</name>
<keyword evidence="1" id="KW-1133">Transmembrane helix</keyword>
<dbReference type="RefSeq" id="WP_377907735.1">
    <property type="nucleotide sequence ID" value="NZ_JBHSGK010000001.1"/>
</dbReference>
<evidence type="ECO:0000256" key="1">
    <source>
        <dbReference type="SAM" id="Phobius"/>
    </source>
</evidence>
<proteinExistence type="predicted"/>
<evidence type="ECO:0000313" key="3">
    <source>
        <dbReference type="Proteomes" id="UP001595896"/>
    </source>
</evidence>
<accession>A0ABV9NSI7</accession>
<protein>
    <submittedName>
        <fullName evidence="2">Uncharacterized protein</fullName>
    </submittedName>
</protein>
<feature type="transmembrane region" description="Helical" evidence="1">
    <location>
        <begin position="33"/>
        <end position="52"/>
    </location>
</feature>
<keyword evidence="3" id="KW-1185">Reference proteome</keyword>